<dbReference type="InterPro" id="IPR002698">
    <property type="entry name" value="FTHF_cligase"/>
</dbReference>
<comment type="similarity">
    <text evidence="1 4">Belongs to the 5-formyltetrahydrofolate cyclo-ligase family.</text>
</comment>
<dbReference type="AlphaFoldDB" id="A0A5C4NE78"/>
<evidence type="ECO:0000256" key="3">
    <source>
        <dbReference type="ARBA" id="ARBA00022840"/>
    </source>
</evidence>
<keyword evidence="5" id="KW-0436">Ligase</keyword>
<evidence type="ECO:0000313" key="5">
    <source>
        <dbReference type="EMBL" id="TNC73051.1"/>
    </source>
</evidence>
<dbReference type="GO" id="GO:0035999">
    <property type="term" value="P:tetrahydrofolate interconversion"/>
    <property type="evidence" value="ECO:0007669"/>
    <property type="project" value="TreeGrafter"/>
</dbReference>
<evidence type="ECO:0000256" key="1">
    <source>
        <dbReference type="ARBA" id="ARBA00010638"/>
    </source>
</evidence>
<dbReference type="SUPFAM" id="SSF100950">
    <property type="entry name" value="NagB/RpiA/CoA transferase-like"/>
    <property type="match status" value="1"/>
</dbReference>
<comment type="catalytic activity">
    <reaction evidence="4">
        <text>(6S)-5-formyl-5,6,7,8-tetrahydrofolate + ATP = (6R)-5,10-methenyltetrahydrofolate + ADP + phosphate</text>
        <dbReference type="Rhea" id="RHEA:10488"/>
        <dbReference type="ChEBI" id="CHEBI:30616"/>
        <dbReference type="ChEBI" id="CHEBI:43474"/>
        <dbReference type="ChEBI" id="CHEBI:57455"/>
        <dbReference type="ChEBI" id="CHEBI:57457"/>
        <dbReference type="ChEBI" id="CHEBI:456216"/>
        <dbReference type="EC" id="6.3.3.2"/>
    </reaction>
</comment>
<keyword evidence="4" id="KW-0460">Magnesium</keyword>
<comment type="caution">
    <text evidence="5">The sequence shown here is derived from an EMBL/GenBank/DDBJ whole genome shotgun (WGS) entry which is preliminary data.</text>
</comment>
<dbReference type="NCBIfam" id="TIGR02727">
    <property type="entry name" value="MTHFS_bact"/>
    <property type="match status" value="1"/>
</dbReference>
<dbReference type="GO" id="GO:0009396">
    <property type="term" value="P:folic acid-containing compound biosynthetic process"/>
    <property type="evidence" value="ECO:0007669"/>
    <property type="project" value="TreeGrafter"/>
</dbReference>
<proteinExistence type="inferred from homology"/>
<dbReference type="GO" id="GO:0005524">
    <property type="term" value="F:ATP binding"/>
    <property type="evidence" value="ECO:0007669"/>
    <property type="project" value="UniProtKB-KW"/>
</dbReference>
<evidence type="ECO:0000313" key="6">
    <source>
        <dbReference type="Proteomes" id="UP000305709"/>
    </source>
</evidence>
<dbReference type="Pfam" id="PF01812">
    <property type="entry name" value="5-FTHF_cyc-lig"/>
    <property type="match status" value="1"/>
</dbReference>
<comment type="cofactor">
    <cofactor evidence="4">
        <name>Mg(2+)</name>
        <dbReference type="ChEBI" id="CHEBI:18420"/>
    </cofactor>
</comment>
<keyword evidence="6" id="KW-1185">Reference proteome</keyword>
<evidence type="ECO:0000256" key="4">
    <source>
        <dbReference type="RuleBase" id="RU361279"/>
    </source>
</evidence>
<dbReference type="OrthoDB" id="9801938at2"/>
<dbReference type="InterPro" id="IPR024185">
    <property type="entry name" value="FTHF_cligase-like_sf"/>
</dbReference>
<dbReference type="RefSeq" id="WP_139080930.1">
    <property type="nucleotide sequence ID" value="NZ_VDFV01000005.1"/>
</dbReference>
<keyword evidence="2 4" id="KW-0547">Nucleotide-binding</keyword>
<accession>A0A5C4NE78</accession>
<protein>
    <recommendedName>
        <fullName evidence="4">5-formyltetrahydrofolate cyclo-ligase</fullName>
        <ecNumber evidence="4">6.3.3.2</ecNumber>
    </recommendedName>
</protein>
<dbReference type="PANTHER" id="PTHR23407">
    <property type="entry name" value="ATPASE INHIBITOR/5-FORMYLTETRAHYDROFOLATE CYCLO-LIGASE"/>
    <property type="match status" value="1"/>
</dbReference>
<keyword evidence="3 4" id="KW-0067">ATP-binding</keyword>
<dbReference type="GO" id="GO:0030272">
    <property type="term" value="F:5-formyltetrahydrofolate cyclo-ligase activity"/>
    <property type="evidence" value="ECO:0007669"/>
    <property type="project" value="UniProtKB-EC"/>
</dbReference>
<dbReference type="Gene3D" id="3.40.50.10420">
    <property type="entry name" value="NagB/RpiA/CoA transferase-like"/>
    <property type="match status" value="1"/>
</dbReference>
<dbReference type="InterPro" id="IPR037171">
    <property type="entry name" value="NagB/RpiA_transferase-like"/>
</dbReference>
<dbReference type="EMBL" id="VDFV01000005">
    <property type="protein sequence ID" value="TNC73051.1"/>
    <property type="molecule type" value="Genomic_DNA"/>
</dbReference>
<dbReference type="Proteomes" id="UP000305709">
    <property type="component" value="Unassembled WGS sequence"/>
</dbReference>
<reference evidence="5 6" key="1">
    <citation type="submission" date="2019-06" db="EMBL/GenBank/DDBJ databases">
        <authorList>
            <person name="Jiang L."/>
        </authorList>
    </citation>
    <scope>NUCLEOTIDE SEQUENCE [LARGE SCALE GENOMIC DNA]</scope>
    <source>
        <strain evidence="5 6">YIM 48858</strain>
    </source>
</reference>
<name>A0A5C4NE78_9RHOB</name>
<keyword evidence="4" id="KW-0479">Metal-binding</keyword>
<dbReference type="GO" id="GO:0046872">
    <property type="term" value="F:metal ion binding"/>
    <property type="evidence" value="ECO:0007669"/>
    <property type="project" value="UniProtKB-KW"/>
</dbReference>
<sequence>MTDLSSIKADARARAFARRKDAWGQGHPAQAGLLMQVLEAHRGRPLAGYLPMRTEIDPLPAMVEAVRHGPVGVPVTPRIGLPLTFRRWTPGCEMLDGGFGTQIPASGEEVAPEVLIVPLVAFDRQGGRLGYGGGFYDRTLAALRAQGPMTAIGFAWAAQEDEGLPLEETDAPLDVIVTESEIIRP</sequence>
<gene>
    <name evidence="5" type="ORF">FHG71_07085</name>
</gene>
<organism evidence="5 6">
    <name type="scientific">Rubellimicrobium roseum</name>
    <dbReference type="NCBI Taxonomy" id="687525"/>
    <lineage>
        <taxon>Bacteria</taxon>
        <taxon>Pseudomonadati</taxon>
        <taxon>Pseudomonadota</taxon>
        <taxon>Alphaproteobacteria</taxon>
        <taxon>Rhodobacterales</taxon>
        <taxon>Roseobacteraceae</taxon>
        <taxon>Rubellimicrobium</taxon>
    </lineage>
</organism>
<dbReference type="EC" id="6.3.3.2" evidence="4"/>
<dbReference type="PANTHER" id="PTHR23407:SF1">
    <property type="entry name" value="5-FORMYLTETRAHYDROFOLATE CYCLO-LIGASE"/>
    <property type="match status" value="1"/>
</dbReference>
<evidence type="ECO:0000256" key="2">
    <source>
        <dbReference type="ARBA" id="ARBA00022741"/>
    </source>
</evidence>